<accession>A0A1C0U6A0</accession>
<evidence type="ECO:0000313" key="2">
    <source>
        <dbReference type="Proteomes" id="UP000093476"/>
    </source>
</evidence>
<dbReference type="AlphaFoldDB" id="A0A1C0U6A0"/>
<keyword evidence="2" id="KW-1185">Reference proteome</keyword>
<dbReference type="Proteomes" id="UP000093476">
    <property type="component" value="Unassembled WGS sequence"/>
</dbReference>
<proteinExistence type="predicted"/>
<gene>
    <name evidence="1" type="ORF">Ppb6_01390</name>
</gene>
<comment type="caution">
    <text evidence="1">The sequence shown here is derived from an EMBL/GenBank/DDBJ whole genome shotgun (WGS) entry which is preliminary data.</text>
</comment>
<evidence type="ECO:0000313" key="1">
    <source>
        <dbReference type="EMBL" id="OCQ53415.1"/>
    </source>
</evidence>
<dbReference type="EMBL" id="LOMY01000040">
    <property type="protein sequence ID" value="OCQ53415.1"/>
    <property type="molecule type" value="Genomic_DNA"/>
</dbReference>
<reference evidence="1 2" key="1">
    <citation type="submission" date="2015-12" db="EMBL/GenBank/DDBJ databases">
        <title>Genome comparisons provide insights into the role of secondary metabolites in the pathogenic phase of the Photorhabdus life cycle.</title>
        <authorList>
            <person name="Tobias N.J."/>
            <person name="Mishra B."/>
            <person name="Gupta D.K."/>
            <person name="Thines M."/>
            <person name="Stinear T.P."/>
            <person name="Bode H.B."/>
        </authorList>
    </citation>
    <scope>NUCLEOTIDE SEQUENCE [LARGE SCALE GENOMIC DNA]</scope>
    <source>
        <strain evidence="1 2">PB68.1</strain>
    </source>
</reference>
<protein>
    <submittedName>
        <fullName evidence="1">Uncharacterized protein</fullName>
    </submittedName>
</protein>
<name>A0A1C0U6A0_9GAMM</name>
<organism evidence="1 2">
    <name type="scientific">Photorhabdus australis subsp. thailandensis</name>
    <dbReference type="NCBI Taxonomy" id="2805096"/>
    <lineage>
        <taxon>Bacteria</taxon>
        <taxon>Pseudomonadati</taxon>
        <taxon>Pseudomonadota</taxon>
        <taxon>Gammaproteobacteria</taxon>
        <taxon>Enterobacterales</taxon>
        <taxon>Morganellaceae</taxon>
        <taxon>Photorhabdus</taxon>
    </lineage>
</organism>
<dbReference type="STRING" id="286156.Ppb6_01390"/>
<sequence>MEVSRNMETETYGVYRQEMSDELREICGPC</sequence>